<dbReference type="SMART" id="SM00404">
    <property type="entry name" value="PTPc_motif"/>
    <property type="match status" value="1"/>
</dbReference>
<evidence type="ECO:0000313" key="7">
    <source>
        <dbReference type="EMBL" id="WAR08144.1"/>
    </source>
</evidence>
<dbReference type="InterPro" id="IPR000242">
    <property type="entry name" value="PTP_cat"/>
</dbReference>
<dbReference type="Gene3D" id="3.90.190.10">
    <property type="entry name" value="Protein tyrosine phosphatase superfamily"/>
    <property type="match status" value="1"/>
</dbReference>
<organism evidence="7 8">
    <name type="scientific">Mya arenaria</name>
    <name type="common">Soft-shell clam</name>
    <dbReference type="NCBI Taxonomy" id="6604"/>
    <lineage>
        <taxon>Eukaryota</taxon>
        <taxon>Metazoa</taxon>
        <taxon>Spiralia</taxon>
        <taxon>Lophotrochozoa</taxon>
        <taxon>Mollusca</taxon>
        <taxon>Bivalvia</taxon>
        <taxon>Autobranchia</taxon>
        <taxon>Heteroconchia</taxon>
        <taxon>Euheterodonta</taxon>
        <taxon>Imparidentia</taxon>
        <taxon>Neoheterodontei</taxon>
        <taxon>Myida</taxon>
        <taxon>Myoidea</taxon>
        <taxon>Myidae</taxon>
        <taxon>Mya</taxon>
    </lineage>
</organism>
<dbReference type="PANTHER" id="PTHR19134">
    <property type="entry name" value="RECEPTOR-TYPE TYROSINE-PROTEIN PHOSPHATASE"/>
    <property type="match status" value="1"/>
</dbReference>
<evidence type="ECO:0000256" key="1">
    <source>
        <dbReference type="ARBA" id="ARBA00009580"/>
    </source>
</evidence>
<comment type="similarity">
    <text evidence="1">Belongs to the protein-tyrosine phosphatase family.</text>
</comment>
<keyword evidence="4" id="KW-0904">Protein phosphatase</keyword>
<dbReference type="SUPFAM" id="SSF52799">
    <property type="entry name" value="(Phosphotyrosine protein) phosphatases II"/>
    <property type="match status" value="1"/>
</dbReference>
<dbReference type="PROSITE" id="PS50055">
    <property type="entry name" value="TYR_PHOSPHATASE_PTP"/>
    <property type="match status" value="1"/>
</dbReference>
<feature type="domain" description="Tyrosine specific protein phosphatases" evidence="6">
    <location>
        <begin position="98"/>
        <end position="173"/>
    </location>
</feature>
<gene>
    <name evidence="7" type="ORF">MAR_018102</name>
</gene>
<dbReference type="Pfam" id="PF00102">
    <property type="entry name" value="Y_phosphatase"/>
    <property type="match status" value="1"/>
</dbReference>
<evidence type="ECO:0000259" key="5">
    <source>
        <dbReference type="PROSITE" id="PS50055"/>
    </source>
</evidence>
<reference evidence="7" key="1">
    <citation type="submission" date="2022-11" db="EMBL/GenBank/DDBJ databases">
        <title>Centuries of genome instability and evolution in soft-shell clam transmissible cancer (bioRxiv).</title>
        <authorList>
            <person name="Hart S.F.M."/>
            <person name="Yonemitsu M.A."/>
            <person name="Giersch R.M."/>
            <person name="Beal B.F."/>
            <person name="Arriagada G."/>
            <person name="Davis B.W."/>
            <person name="Ostrander E.A."/>
            <person name="Goff S.P."/>
            <person name="Metzger M.J."/>
        </authorList>
    </citation>
    <scope>NUCLEOTIDE SEQUENCE</scope>
    <source>
        <strain evidence="7">MELC-2E11</strain>
        <tissue evidence="7">Siphon/mantle</tissue>
    </source>
</reference>
<protein>
    <recommendedName>
        <fullName evidence="2">protein-tyrosine-phosphatase</fullName>
        <ecNumber evidence="2">3.1.3.48</ecNumber>
    </recommendedName>
</protein>
<evidence type="ECO:0000256" key="3">
    <source>
        <dbReference type="ARBA" id="ARBA00022801"/>
    </source>
</evidence>
<dbReference type="SMART" id="SM00194">
    <property type="entry name" value="PTPc"/>
    <property type="match status" value="1"/>
</dbReference>
<evidence type="ECO:0000313" key="8">
    <source>
        <dbReference type="Proteomes" id="UP001164746"/>
    </source>
</evidence>
<name>A0ABY7EG75_MYAAR</name>
<evidence type="ECO:0000256" key="2">
    <source>
        <dbReference type="ARBA" id="ARBA00013064"/>
    </source>
</evidence>
<dbReference type="PANTHER" id="PTHR19134:SF562">
    <property type="entry name" value="PROTEIN-TYROSINE-PHOSPHATASE"/>
    <property type="match status" value="1"/>
</dbReference>
<keyword evidence="8" id="KW-1185">Reference proteome</keyword>
<evidence type="ECO:0000256" key="4">
    <source>
        <dbReference type="ARBA" id="ARBA00022912"/>
    </source>
</evidence>
<feature type="domain" description="Tyrosine-protein phosphatase" evidence="5">
    <location>
        <begin position="1"/>
        <end position="182"/>
    </location>
</feature>
<evidence type="ECO:0000259" key="6">
    <source>
        <dbReference type="PROSITE" id="PS50056"/>
    </source>
</evidence>
<dbReference type="EC" id="3.1.3.48" evidence="2"/>
<dbReference type="InterPro" id="IPR050348">
    <property type="entry name" value="Protein-Tyr_Phosphatase"/>
</dbReference>
<sequence>MLCSAPKPDYVNQFWTMVFAEAVDTIVMFAGSKTPKKELRYWPIIFNEPKNYRHVDVEVTYLSTHAVYTHMKMSISNMRTARNINHFQCAPVSTFSSDGFVDLVKSVRANVKAGRILIHSSEGLGSAVPFVVLDMCLQQLTNGSLTQKVDVYEMLVNIVKTRKDLLPSQELFILTHDSVRHLGSCNYEPLQSSEEIESVYQTLQVND</sequence>
<dbReference type="InterPro" id="IPR000387">
    <property type="entry name" value="Tyr_Pase_dom"/>
</dbReference>
<dbReference type="Proteomes" id="UP001164746">
    <property type="component" value="Chromosome 6"/>
</dbReference>
<proteinExistence type="inferred from homology"/>
<dbReference type="InterPro" id="IPR003595">
    <property type="entry name" value="Tyr_Pase_cat"/>
</dbReference>
<dbReference type="InterPro" id="IPR029021">
    <property type="entry name" value="Prot-tyrosine_phosphatase-like"/>
</dbReference>
<accession>A0ABY7EG75</accession>
<dbReference type="EMBL" id="CP111017">
    <property type="protein sequence ID" value="WAR08144.1"/>
    <property type="molecule type" value="Genomic_DNA"/>
</dbReference>
<keyword evidence="3" id="KW-0378">Hydrolase</keyword>
<dbReference type="PROSITE" id="PS50056">
    <property type="entry name" value="TYR_PHOSPHATASE_2"/>
    <property type="match status" value="1"/>
</dbReference>